<dbReference type="OrthoDB" id="23546at2157"/>
<keyword evidence="5" id="KW-1185">Reference proteome</keyword>
<keyword evidence="4" id="KW-0489">Methyltransferase</keyword>
<comment type="pathway">
    <text evidence="1">Cofactor biosynthesis; adenosylcobalamin biosynthesis.</text>
</comment>
<name>A0A6N0NW89_9CREN</name>
<evidence type="ECO:0000259" key="3">
    <source>
        <dbReference type="Pfam" id="PF00590"/>
    </source>
</evidence>
<sequence>MKIVGVGIGPGDPDLLTLRALNVIKSSDVVVVPTSSRRITYNAVKPYLSDKEVIEFQLPVRGERRVYGDLVDSLKSYNNVAYVTLGDPAFYSSLYRLRQYAEIQQVIPGITSFSWCSSLNRIPIALGKERVLITPSPLLESGADTYVYMKGEVEGGIKCGNGYFTVTIKRSTQGV</sequence>
<organism evidence="4 5">
    <name type="scientific">Metallosphaera tengchongensis</name>
    <dbReference type="NCBI Taxonomy" id="1532350"/>
    <lineage>
        <taxon>Archaea</taxon>
        <taxon>Thermoproteota</taxon>
        <taxon>Thermoprotei</taxon>
        <taxon>Sulfolobales</taxon>
        <taxon>Sulfolobaceae</taxon>
        <taxon>Metallosphaera</taxon>
    </lineage>
</organism>
<dbReference type="SUPFAM" id="SSF53790">
    <property type="entry name" value="Tetrapyrrole methylase"/>
    <property type="match status" value="1"/>
</dbReference>
<feature type="domain" description="Tetrapyrrole methylase" evidence="3">
    <location>
        <begin position="2"/>
        <end position="136"/>
    </location>
</feature>
<dbReference type="RefSeq" id="WP_174631502.1">
    <property type="nucleotide sequence ID" value="NZ_CP049074.1"/>
</dbReference>
<dbReference type="Pfam" id="PF00590">
    <property type="entry name" value="TP_methylase"/>
    <property type="match status" value="1"/>
</dbReference>
<dbReference type="GO" id="GO:0009236">
    <property type="term" value="P:cobalamin biosynthetic process"/>
    <property type="evidence" value="ECO:0007669"/>
    <property type="project" value="UniProtKB-KW"/>
</dbReference>
<proteinExistence type="predicted"/>
<gene>
    <name evidence="4" type="ORF">GWK48_08900</name>
</gene>
<dbReference type="KEGG" id="mten:GWK48_08900"/>
<dbReference type="InterPro" id="IPR014777">
    <property type="entry name" value="4pyrrole_Mease_sub1"/>
</dbReference>
<reference evidence="4 5" key="1">
    <citation type="submission" date="2020-02" db="EMBL/GenBank/DDBJ databases">
        <title>Comparative genome analysis reveals the metabolism and evolution of the thermophilic archaeal genus Metallosphaera.</title>
        <authorList>
            <person name="Jiang C."/>
        </authorList>
    </citation>
    <scope>NUCLEOTIDE SEQUENCE [LARGE SCALE GENOMIC DNA]</scope>
    <source>
        <strain evidence="4 5">Ric-A</strain>
    </source>
</reference>
<keyword evidence="2" id="KW-0169">Cobalamin biosynthesis</keyword>
<dbReference type="Proteomes" id="UP000509301">
    <property type="component" value="Chromosome"/>
</dbReference>
<dbReference type="GeneID" id="55642058"/>
<dbReference type="GO" id="GO:0032259">
    <property type="term" value="P:methylation"/>
    <property type="evidence" value="ECO:0007669"/>
    <property type="project" value="UniProtKB-KW"/>
</dbReference>
<dbReference type="InterPro" id="IPR012382">
    <property type="entry name" value="CobI/CbiL"/>
</dbReference>
<dbReference type="CDD" id="cd11645">
    <property type="entry name" value="Precorrin_2_C20_MT"/>
    <property type="match status" value="1"/>
</dbReference>
<accession>A0A6N0NW89</accession>
<evidence type="ECO:0000256" key="2">
    <source>
        <dbReference type="ARBA" id="ARBA00022573"/>
    </source>
</evidence>
<dbReference type="AlphaFoldDB" id="A0A6N0NW89"/>
<dbReference type="GO" id="GO:0030788">
    <property type="term" value="F:precorrin-2 C20-methyltransferase activity"/>
    <property type="evidence" value="ECO:0007669"/>
    <property type="project" value="InterPro"/>
</dbReference>
<protein>
    <submittedName>
        <fullName evidence="4">Cobalt-precorrin-2 C(20)-methyltransferase</fullName>
    </submittedName>
</protein>
<dbReference type="PANTHER" id="PTHR43467:SF2">
    <property type="entry name" value="COBALT-PRECORRIN-2 C(20)-METHYLTRANSFERASE"/>
    <property type="match status" value="1"/>
</dbReference>
<keyword evidence="4" id="KW-0808">Transferase</keyword>
<dbReference type="InterPro" id="IPR035996">
    <property type="entry name" value="4pyrrol_Methylase_sf"/>
</dbReference>
<evidence type="ECO:0000313" key="5">
    <source>
        <dbReference type="Proteomes" id="UP000509301"/>
    </source>
</evidence>
<dbReference type="InterPro" id="IPR000878">
    <property type="entry name" value="4pyrrol_Mease"/>
</dbReference>
<evidence type="ECO:0000313" key="4">
    <source>
        <dbReference type="EMBL" id="QKR00475.1"/>
    </source>
</evidence>
<dbReference type="EMBL" id="CP049074">
    <property type="protein sequence ID" value="QKR00475.1"/>
    <property type="molecule type" value="Genomic_DNA"/>
</dbReference>
<dbReference type="PANTHER" id="PTHR43467">
    <property type="entry name" value="COBALT-PRECORRIN-2 C(20)-METHYLTRANSFERASE"/>
    <property type="match status" value="1"/>
</dbReference>
<dbReference type="Gene3D" id="3.40.1010.10">
    <property type="entry name" value="Cobalt-precorrin-4 Transmethylase, Domain 1"/>
    <property type="match status" value="1"/>
</dbReference>
<evidence type="ECO:0000256" key="1">
    <source>
        <dbReference type="ARBA" id="ARBA00004953"/>
    </source>
</evidence>